<proteinExistence type="predicted"/>
<evidence type="ECO:0000313" key="2">
    <source>
        <dbReference type="EMBL" id="QGY44850.1"/>
    </source>
</evidence>
<dbReference type="PANTHER" id="PTHR43267">
    <property type="entry name" value="TRNA THREONYLCARBAMOYLADENOSINE DEHYDRATASE"/>
    <property type="match status" value="1"/>
</dbReference>
<evidence type="ECO:0000313" key="3">
    <source>
        <dbReference type="Proteomes" id="UP000428260"/>
    </source>
</evidence>
<keyword evidence="3" id="KW-1185">Reference proteome</keyword>
<accession>A0A6I6JUU3</accession>
<dbReference type="Gene3D" id="3.40.50.720">
    <property type="entry name" value="NAD(P)-binding Rossmann-like Domain"/>
    <property type="match status" value="1"/>
</dbReference>
<gene>
    <name evidence="2" type="ORF">GM418_14590</name>
</gene>
<feature type="domain" description="THIF-type NAD/FAD binding fold" evidence="1">
    <location>
        <begin position="8"/>
        <end position="176"/>
    </location>
</feature>
<dbReference type="InterPro" id="IPR035985">
    <property type="entry name" value="Ubiquitin-activating_enz"/>
</dbReference>
<reference evidence="2 3" key="1">
    <citation type="submission" date="2019-11" db="EMBL/GenBank/DDBJ databases">
        <authorList>
            <person name="Zheng R.K."/>
            <person name="Sun C.M."/>
        </authorList>
    </citation>
    <scope>NUCLEOTIDE SEQUENCE [LARGE SCALE GENOMIC DNA]</scope>
    <source>
        <strain evidence="2 3">WC007</strain>
    </source>
</reference>
<dbReference type="InterPro" id="IPR000594">
    <property type="entry name" value="ThiF_NAD_FAD-bd"/>
</dbReference>
<dbReference type="GO" id="GO:0061503">
    <property type="term" value="F:tRNA threonylcarbamoyladenosine dehydratase"/>
    <property type="evidence" value="ECO:0007669"/>
    <property type="project" value="TreeGrafter"/>
</dbReference>
<protein>
    <recommendedName>
        <fullName evidence="1">THIF-type NAD/FAD binding fold domain-containing protein</fullName>
    </recommendedName>
</protein>
<dbReference type="GO" id="GO:0061504">
    <property type="term" value="P:cyclic threonylcarbamoyladenosine biosynthetic process"/>
    <property type="evidence" value="ECO:0007669"/>
    <property type="project" value="TreeGrafter"/>
</dbReference>
<sequence length="303" mass="33985">MILTNFSRIEGAVDTQLLHDTHVVAVGAGGAYCLYDSLVRSGIGKLTVLDFDSVDDTNIVRQGYESHQIGQKKVDALGEHLKKVNEGTEYTGITKNFLNMHQDELDEIFGEGDIFLFLTDSFRAQRFGNILALHYGKPAIWGGFYEKSRCAEIVFTIPAVTPACFRCAVSPRYAAQDAAEEEITVSSGCNTIFHSQLLDSYIGMLVYAILHNQVPGYEFSNWFGDYWDRNLIQIKVHPEYSNGENNLFRRVFAPTEGRAFNFNAIWQKIEEECPPKYPHCGDCAGTGNLLNSKGKQFPELPPF</sequence>
<evidence type="ECO:0000259" key="1">
    <source>
        <dbReference type="Pfam" id="PF00899"/>
    </source>
</evidence>
<organism evidence="2 3">
    <name type="scientific">Maribellus comscasis</name>
    <dbReference type="NCBI Taxonomy" id="2681766"/>
    <lineage>
        <taxon>Bacteria</taxon>
        <taxon>Pseudomonadati</taxon>
        <taxon>Bacteroidota</taxon>
        <taxon>Bacteroidia</taxon>
        <taxon>Marinilabiliales</taxon>
        <taxon>Prolixibacteraceae</taxon>
        <taxon>Maribellus</taxon>
    </lineage>
</organism>
<dbReference type="KEGG" id="mcos:GM418_14590"/>
<dbReference type="RefSeq" id="WP_281350294.1">
    <property type="nucleotide sequence ID" value="NZ_CP046401.1"/>
</dbReference>
<dbReference type="AlphaFoldDB" id="A0A6I6JUU3"/>
<name>A0A6I6JUU3_9BACT</name>
<dbReference type="PANTHER" id="PTHR43267:SF1">
    <property type="entry name" value="TRNA THREONYLCARBAMOYLADENOSINE DEHYDRATASE"/>
    <property type="match status" value="1"/>
</dbReference>
<dbReference type="GO" id="GO:0008641">
    <property type="term" value="F:ubiquitin-like modifier activating enzyme activity"/>
    <property type="evidence" value="ECO:0007669"/>
    <property type="project" value="InterPro"/>
</dbReference>
<dbReference type="InterPro" id="IPR045886">
    <property type="entry name" value="ThiF/MoeB/HesA"/>
</dbReference>
<dbReference type="SUPFAM" id="SSF69572">
    <property type="entry name" value="Activating enzymes of the ubiquitin-like proteins"/>
    <property type="match status" value="1"/>
</dbReference>
<dbReference type="EMBL" id="CP046401">
    <property type="protein sequence ID" value="QGY44850.1"/>
    <property type="molecule type" value="Genomic_DNA"/>
</dbReference>
<dbReference type="Proteomes" id="UP000428260">
    <property type="component" value="Chromosome"/>
</dbReference>
<dbReference type="Pfam" id="PF00899">
    <property type="entry name" value="ThiF"/>
    <property type="match status" value="1"/>
</dbReference>
<dbReference type="CDD" id="cd01483">
    <property type="entry name" value="E1_enzyme_family"/>
    <property type="match status" value="1"/>
</dbReference>